<dbReference type="SUPFAM" id="SSF55729">
    <property type="entry name" value="Acyl-CoA N-acyltransferases (Nat)"/>
    <property type="match status" value="1"/>
</dbReference>
<dbReference type="Proteomes" id="UP000198412">
    <property type="component" value="Unassembled WGS sequence"/>
</dbReference>
<protein>
    <recommendedName>
        <fullName evidence="1">N-acetyltransferase domain-containing protein</fullName>
    </recommendedName>
</protein>
<feature type="domain" description="N-acetyltransferase" evidence="1">
    <location>
        <begin position="3"/>
        <end position="149"/>
    </location>
</feature>
<reference evidence="3" key="1">
    <citation type="submission" date="2017-06" db="EMBL/GenBank/DDBJ databases">
        <authorList>
            <person name="Varghese N."/>
            <person name="Submissions S."/>
        </authorList>
    </citation>
    <scope>NUCLEOTIDE SEQUENCE [LARGE SCALE GENOMIC DNA]</scope>
    <source>
        <strain evidence="3">DSM 27993</strain>
    </source>
</reference>
<dbReference type="PROSITE" id="PS51186">
    <property type="entry name" value="GNAT"/>
    <property type="match status" value="1"/>
</dbReference>
<dbReference type="Gene3D" id="3.40.630.30">
    <property type="match status" value="1"/>
</dbReference>
<accession>A0A238Y7V6</accession>
<dbReference type="EMBL" id="FZNX01000004">
    <property type="protein sequence ID" value="SNR67315.1"/>
    <property type="molecule type" value="Genomic_DNA"/>
</dbReference>
<keyword evidence="3" id="KW-1185">Reference proteome</keyword>
<name>A0A238Y7V6_9FLAO</name>
<dbReference type="GO" id="GO:0016747">
    <property type="term" value="F:acyltransferase activity, transferring groups other than amino-acyl groups"/>
    <property type="evidence" value="ECO:0007669"/>
    <property type="project" value="InterPro"/>
</dbReference>
<dbReference type="InterPro" id="IPR000182">
    <property type="entry name" value="GNAT_dom"/>
</dbReference>
<evidence type="ECO:0000259" key="1">
    <source>
        <dbReference type="PROSITE" id="PS51186"/>
    </source>
</evidence>
<dbReference type="InterPro" id="IPR016181">
    <property type="entry name" value="Acyl_CoA_acyltransferase"/>
</dbReference>
<proteinExistence type="predicted"/>
<evidence type="ECO:0000313" key="2">
    <source>
        <dbReference type="EMBL" id="SNR67315.1"/>
    </source>
</evidence>
<evidence type="ECO:0000313" key="3">
    <source>
        <dbReference type="Proteomes" id="UP000198412"/>
    </source>
</evidence>
<dbReference type="OrthoDB" id="1435172at2"/>
<gene>
    <name evidence="2" type="ORF">SAMN04488111_2366</name>
</gene>
<dbReference type="Pfam" id="PF00583">
    <property type="entry name" value="Acetyltransf_1"/>
    <property type="match status" value="1"/>
</dbReference>
<dbReference type="AlphaFoldDB" id="A0A238Y7V6"/>
<sequence length="150" mass="18136">MDLKFSNFNKTPQKFFDILPLDWQEIVVSQWEKYKSTASIYVFKELEELIAGGIVFKKGHPNMTAFEESHNYLYDENYFYIGFVWVIPEKRNQQLASKWLVKLKEENKKQKYWLTIEEESLTYFYKKNGFKLIAESKNVISKEWIFTFKP</sequence>
<organism evidence="2 3">
    <name type="scientific">Lutibacter flavus</name>
    <dbReference type="NCBI Taxonomy" id="691689"/>
    <lineage>
        <taxon>Bacteria</taxon>
        <taxon>Pseudomonadati</taxon>
        <taxon>Bacteroidota</taxon>
        <taxon>Flavobacteriia</taxon>
        <taxon>Flavobacteriales</taxon>
        <taxon>Flavobacteriaceae</taxon>
        <taxon>Lutibacter</taxon>
    </lineage>
</organism>
<dbReference type="RefSeq" id="WP_089378661.1">
    <property type="nucleotide sequence ID" value="NZ_FZNX01000004.1"/>
</dbReference>